<name>B4LDX1_DROVI</name>
<dbReference type="EMBL" id="CH940647">
    <property type="protein sequence ID" value="EDW68994.2"/>
    <property type="molecule type" value="Genomic_DNA"/>
</dbReference>
<evidence type="ECO:0000256" key="2">
    <source>
        <dbReference type="SAM" id="MobiDB-lite"/>
    </source>
</evidence>
<protein>
    <submittedName>
        <fullName evidence="4">Uncharacterized protein</fullName>
    </submittedName>
</protein>
<feature type="signal peptide" evidence="3">
    <location>
        <begin position="1"/>
        <end position="22"/>
    </location>
</feature>
<dbReference type="OrthoDB" id="7869924at2759"/>
<dbReference type="Proteomes" id="UP000008792">
    <property type="component" value="Unassembled WGS sequence"/>
</dbReference>
<feature type="coiled-coil region" evidence="1">
    <location>
        <begin position="490"/>
        <end position="613"/>
    </location>
</feature>
<proteinExistence type="predicted"/>
<dbReference type="SMR" id="B4LDX1"/>
<evidence type="ECO:0000256" key="3">
    <source>
        <dbReference type="SAM" id="SignalP"/>
    </source>
</evidence>
<feature type="coiled-coil region" evidence="1">
    <location>
        <begin position="328"/>
        <end position="458"/>
    </location>
</feature>
<feature type="region of interest" description="Disordered" evidence="2">
    <location>
        <begin position="656"/>
        <end position="680"/>
    </location>
</feature>
<evidence type="ECO:0000313" key="5">
    <source>
        <dbReference type="Proteomes" id="UP000008792"/>
    </source>
</evidence>
<dbReference type="SUPFAM" id="SSF46966">
    <property type="entry name" value="Spectrin repeat"/>
    <property type="match status" value="1"/>
</dbReference>
<sequence length="680" mass="77979">MFLMTSLQLWLLLLSANLQMEAFRYYDYDDNGAVNFRSNEHGYGRVVTKRTTCESHEEIARWINEQVVRNAKLTSLNQQLGKLLDALHTKRPEQIGDEHCCFYEKDTMEKILKDMTSLSASSGIGVGKPLESSGDIGKDLDSILDRMKMLIGKDTKTCCDQLTDNLKAMEADLAKQLSELNRKFNEQIEDNTRNRDELKAKEADLERKLKDIAQRIEQLEQKQKDNKAEAEKCCKELNSRVDELNQQLEKAQAETQRKANELKKELKDLQDKQKEQQDQINNIQVESERRIGNIKLIKEKCDKTCEINKLESQLLQGNSTENSPLAKITQLEQAVNEHKEQLEKLVKLAASISHCRQFYDELKKMETTVQELEKQNTPEPQDMNNCPGLDELKAEVNRAKACCKNVDRLSKDLEQLQQNVDQMGANYGDHIAKLEAALKDLQRRLNEALDKLNSASSTTVKPTTDGIDAQAVDELIKQLQGKLAATNDLLSVIQKNLDDNENKLNEIKDDLIKKYDELAKLNAERQKDAQEFKNRAEQRLNELEKLLLKSNNNNHNDPVKLDDKIVQRLTDLEKQHKKLRKDTDKILELEQRIAELEARLKDALENLHENDAELNKCLNSCKGLDKLDDLIDRIEDLEKIAGIPPKARSPTIQTTHWTTTRRPHGSKGSVDHAMPIYEVK</sequence>
<accession>B4LDX1</accession>
<dbReference type="HOGENOM" id="CLU_385556_0_0_1"/>
<dbReference type="InParanoid" id="B4LDX1"/>
<evidence type="ECO:0000313" key="4">
    <source>
        <dbReference type="EMBL" id="EDW68994.2"/>
    </source>
</evidence>
<dbReference type="eggNOG" id="ENOG502RTPP">
    <property type="taxonomic scope" value="Eukaryota"/>
</dbReference>
<evidence type="ECO:0000256" key="1">
    <source>
        <dbReference type="SAM" id="Coils"/>
    </source>
</evidence>
<dbReference type="KEGG" id="dvi:6622342"/>
<keyword evidence="5" id="KW-1185">Reference proteome</keyword>
<dbReference type="PANTHER" id="PTHR19327">
    <property type="entry name" value="GOLGIN"/>
    <property type="match status" value="1"/>
</dbReference>
<dbReference type="PANTHER" id="PTHR19327:SF0">
    <property type="entry name" value="GOLGIN SUBFAMILY A MEMBER 4"/>
    <property type="match status" value="1"/>
</dbReference>
<gene>
    <name evidence="4" type="primary">Dvir\GJ12362</name>
    <name evidence="4" type="ORF">Dvir_GJ12362</name>
</gene>
<feature type="chain" id="PRO_5006457130" evidence="3">
    <location>
        <begin position="23"/>
        <end position="680"/>
    </location>
</feature>
<dbReference type="STRING" id="7244.B4LDX1"/>
<keyword evidence="1" id="KW-0175">Coiled coil</keyword>
<feature type="coiled-coil region" evidence="1">
    <location>
        <begin position="159"/>
        <end position="286"/>
    </location>
</feature>
<reference evidence="4 5" key="1">
    <citation type="journal article" date="2007" name="Nature">
        <title>Evolution of genes and genomes on the Drosophila phylogeny.</title>
        <authorList>
            <consortium name="Drosophila 12 Genomes Consortium"/>
            <person name="Clark A.G."/>
            <person name="Eisen M.B."/>
            <person name="Smith D.R."/>
            <person name="Bergman C.M."/>
            <person name="Oliver B."/>
            <person name="Markow T.A."/>
            <person name="Kaufman T.C."/>
            <person name="Kellis M."/>
            <person name="Gelbart W."/>
            <person name="Iyer V.N."/>
            <person name="Pollard D.A."/>
            <person name="Sackton T.B."/>
            <person name="Larracuente A.M."/>
            <person name="Singh N.D."/>
            <person name="Abad J.P."/>
            <person name="Abt D.N."/>
            <person name="Adryan B."/>
            <person name="Aguade M."/>
            <person name="Akashi H."/>
            <person name="Anderson W.W."/>
            <person name="Aquadro C.F."/>
            <person name="Ardell D.H."/>
            <person name="Arguello R."/>
            <person name="Artieri C.G."/>
            <person name="Barbash D.A."/>
            <person name="Barker D."/>
            <person name="Barsanti P."/>
            <person name="Batterham P."/>
            <person name="Batzoglou S."/>
            <person name="Begun D."/>
            <person name="Bhutkar A."/>
            <person name="Blanco E."/>
            <person name="Bosak S.A."/>
            <person name="Bradley R.K."/>
            <person name="Brand A.D."/>
            <person name="Brent M.R."/>
            <person name="Brooks A.N."/>
            <person name="Brown R.H."/>
            <person name="Butlin R.K."/>
            <person name="Caggese C."/>
            <person name="Calvi B.R."/>
            <person name="Bernardo de Carvalho A."/>
            <person name="Caspi A."/>
            <person name="Castrezana S."/>
            <person name="Celniker S.E."/>
            <person name="Chang J.L."/>
            <person name="Chapple C."/>
            <person name="Chatterji S."/>
            <person name="Chinwalla A."/>
            <person name="Civetta A."/>
            <person name="Clifton S.W."/>
            <person name="Comeron J.M."/>
            <person name="Costello J.C."/>
            <person name="Coyne J.A."/>
            <person name="Daub J."/>
            <person name="David R.G."/>
            <person name="Delcher A.L."/>
            <person name="Delehaunty K."/>
            <person name="Do C.B."/>
            <person name="Ebling H."/>
            <person name="Edwards K."/>
            <person name="Eickbush T."/>
            <person name="Evans J.D."/>
            <person name="Filipski A."/>
            <person name="Findeiss S."/>
            <person name="Freyhult E."/>
            <person name="Fulton L."/>
            <person name="Fulton R."/>
            <person name="Garcia A.C."/>
            <person name="Gardiner A."/>
            <person name="Garfield D.A."/>
            <person name="Garvin B.E."/>
            <person name="Gibson G."/>
            <person name="Gilbert D."/>
            <person name="Gnerre S."/>
            <person name="Godfrey J."/>
            <person name="Good R."/>
            <person name="Gotea V."/>
            <person name="Gravely B."/>
            <person name="Greenberg A.J."/>
            <person name="Griffiths-Jones S."/>
            <person name="Gross S."/>
            <person name="Guigo R."/>
            <person name="Gustafson E.A."/>
            <person name="Haerty W."/>
            <person name="Hahn M.W."/>
            <person name="Halligan D.L."/>
            <person name="Halpern A.L."/>
            <person name="Halter G.M."/>
            <person name="Han M.V."/>
            <person name="Heger A."/>
            <person name="Hillier L."/>
            <person name="Hinrichs A.S."/>
            <person name="Holmes I."/>
            <person name="Hoskins R.A."/>
            <person name="Hubisz M.J."/>
            <person name="Hultmark D."/>
            <person name="Huntley M.A."/>
            <person name="Jaffe D.B."/>
            <person name="Jagadeeshan S."/>
            <person name="Jeck W.R."/>
            <person name="Johnson J."/>
            <person name="Jones C.D."/>
            <person name="Jordan W.C."/>
            <person name="Karpen G.H."/>
            <person name="Kataoka E."/>
            <person name="Keightley P.D."/>
            <person name="Kheradpour P."/>
            <person name="Kirkness E.F."/>
            <person name="Koerich L.B."/>
            <person name="Kristiansen K."/>
            <person name="Kudrna D."/>
            <person name="Kulathinal R.J."/>
            <person name="Kumar S."/>
            <person name="Kwok R."/>
            <person name="Lander E."/>
            <person name="Langley C.H."/>
            <person name="Lapoint R."/>
            <person name="Lazzaro B.P."/>
            <person name="Lee S.J."/>
            <person name="Levesque L."/>
            <person name="Li R."/>
            <person name="Lin C.F."/>
            <person name="Lin M.F."/>
            <person name="Lindblad-Toh K."/>
            <person name="Llopart A."/>
            <person name="Long M."/>
            <person name="Low L."/>
            <person name="Lozovsky E."/>
            <person name="Lu J."/>
            <person name="Luo M."/>
            <person name="Machado C.A."/>
            <person name="Makalowski W."/>
            <person name="Marzo M."/>
            <person name="Matsuda M."/>
            <person name="Matzkin L."/>
            <person name="McAllister B."/>
            <person name="McBride C.S."/>
            <person name="McKernan B."/>
            <person name="McKernan K."/>
            <person name="Mendez-Lago M."/>
            <person name="Minx P."/>
            <person name="Mollenhauer M.U."/>
            <person name="Montooth K."/>
            <person name="Mount S.M."/>
            <person name="Mu X."/>
            <person name="Myers E."/>
            <person name="Negre B."/>
            <person name="Newfeld S."/>
            <person name="Nielsen R."/>
            <person name="Noor M.A."/>
            <person name="O'Grady P."/>
            <person name="Pachter L."/>
            <person name="Papaceit M."/>
            <person name="Parisi M.J."/>
            <person name="Parisi M."/>
            <person name="Parts L."/>
            <person name="Pedersen J.S."/>
            <person name="Pesole G."/>
            <person name="Phillippy A.M."/>
            <person name="Ponting C.P."/>
            <person name="Pop M."/>
            <person name="Porcelli D."/>
            <person name="Powell J.R."/>
            <person name="Prohaska S."/>
            <person name="Pruitt K."/>
            <person name="Puig M."/>
            <person name="Quesneville H."/>
            <person name="Ram K.R."/>
            <person name="Rand D."/>
            <person name="Rasmussen M.D."/>
            <person name="Reed L.K."/>
            <person name="Reenan R."/>
            <person name="Reily A."/>
            <person name="Remington K.A."/>
            <person name="Rieger T.T."/>
            <person name="Ritchie M.G."/>
            <person name="Robin C."/>
            <person name="Rogers Y.H."/>
            <person name="Rohde C."/>
            <person name="Rozas J."/>
            <person name="Rubenfield M.J."/>
            <person name="Ruiz A."/>
            <person name="Russo S."/>
            <person name="Salzberg S.L."/>
            <person name="Sanchez-Gracia A."/>
            <person name="Saranga D.J."/>
            <person name="Sato H."/>
            <person name="Schaeffer S.W."/>
            <person name="Schatz M.C."/>
            <person name="Schlenke T."/>
            <person name="Schwartz R."/>
            <person name="Segarra C."/>
            <person name="Singh R.S."/>
            <person name="Sirot L."/>
            <person name="Sirota M."/>
            <person name="Sisneros N.B."/>
            <person name="Smith C.D."/>
            <person name="Smith T.F."/>
            <person name="Spieth J."/>
            <person name="Stage D.E."/>
            <person name="Stark A."/>
            <person name="Stephan W."/>
            <person name="Strausberg R.L."/>
            <person name="Strempel S."/>
            <person name="Sturgill D."/>
            <person name="Sutton G."/>
            <person name="Sutton G.G."/>
            <person name="Tao W."/>
            <person name="Teichmann S."/>
            <person name="Tobari Y.N."/>
            <person name="Tomimura Y."/>
            <person name="Tsolas J.M."/>
            <person name="Valente V.L."/>
            <person name="Venter E."/>
            <person name="Venter J.C."/>
            <person name="Vicario S."/>
            <person name="Vieira F.G."/>
            <person name="Vilella A.J."/>
            <person name="Villasante A."/>
            <person name="Walenz B."/>
            <person name="Wang J."/>
            <person name="Wasserman M."/>
            <person name="Watts T."/>
            <person name="Wilson D."/>
            <person name="Wilson R.K."/>
            <person name="Wing R.A."/>
            <person name="Wolfner M.F."/>
            <person name="Wong A."/>
            <person name="Wong G.K."/>
            <person name="Wu C.I."/>
            <person name="Wu G."/>
            <person name="Yamamoto D."/>
            <person name="Yang H.P."/>
            <person name="Yang S.P."/>
            <person name="Yorke J.A."/>
            <person name="Yoshida K."/>
            <person name="Zdobnov E."/>
            <person name="Zhang P."/>
            <person name="Zhang Y."/>
            <person name="Zimin A.V."/>
            <person name="Baldwin J."/>
            <person name="Abdouelleil A."/>
            <person name="Abdulkadir J."/>
            <person name="Abebe A."/>
            <person name="Abera B."/>
            <person name="Abreu J."/>
            <person name="Acer S.C."/>
            <person name="Aftuck L."/>
            <person name="Alexander A."/>
            <person name="An P."/>
            <person name="Anderson E."/>
            <person name="Anderson S."/>
            <person name="Arachi H."/>
            <person name="Azer M."/>
            <person name="Bachantsang P."/>
            <person name="Barry A."/>
            <person name="Bayul T."/>
            <person name="Berlin A."/>
            <person name="Bessette D."/>
            <person name="Bloom T."/>
            <person name="Blye J."/>
            <person name="Boguslavskiy L."/>
            <person name="Bonnet C."/>
            <person name="Boukhgalter B."/>
            <person name="Bourzgui I."/>
            <person name="Brown A."/>
            <person name="Cahill P."/>
            <person name="Channer S."/>
            <person name="Cheshatsang Y."/>
            <person name="Chuda L."/>
            <person name="Citroen M."/>
            <person name="Collymore A."/>
            <person name="Cooke P."/>
            <person name="Costello M."/>
            <person name="D'Aco K."/>
            <person name="Daza R."/>
            <person name="De Haan G."/>
            <person name="DeGray S."/>
            <person name="DeMaso C."/>
            <person name="Dhargay N."/>
            <person name="Dooley K."/>
            <person name="Dooley E."/>
            <person name="Doricent M."/>
            <person name="Dorje P."/>
            <person name="Dorjee K."/>
            <person name="Dupes A."/>
            <person name="Elong R."/>
            <person name="Falk J."/>
            <person name="Farina A."/>
            <person name="Faro S."/>
            <person name="Ferguson D."/>
            <person name="Fisher S."/>
            <person name="Foley C.D."/>
            <person name="Franke A."/>
            <person name="Friedrich D."/>
            <person name="Gadbois L."/>
            <person name="Gearin G."/>
            <person name="Gearin C.R."/>
            <person name="Giannoukos G."/>
            <person name="Goode T."/>
            <person name="Graham J."/>
            <person name="Grandbois E."/>
            <person name="Grewal S."/>
            <person name="Gyaltsen K."/>
            <person name="Hafez N."/>
            <person name="Hagos B."/>
            <person name="Hall J."/>
            <person name="Henson C."/>
            <person name="Hollinger A."/>
            <person name="Honan T."/>
            <person name="Huard M.D."/>
            <person name="Hughes L."/>
            <person name="Hurhula B."/>
            <person name="Husby M.E."/>
            <person name="Kamat A."/>
            <person name="Kanga B."/>
            <person name="Kashin S."/>
            <person name="Khazanovich D."/>
            <person name="Kisner P."/>
            <person name="Lance K."/>
            <person name="Lara M."/>
            <person name="Lee W."/>
            <person name="Lennon N."/>
            <person name="Letendre F."/>
            <person name="LeVine R."/>
            <person name="Lipovsky A."/>
            <person name="Liu X."/>
            <person name="Liu J."/>
            <person name="Liu S."/>
            <person name="Lokyitsang T."/>
            <person name="Lokyitsang Y."/>
            <person name="Lubonja R."/>
            <person name="Lui A."/>
            <person name="MacDonald P."/>
            <person name="Magnisalis V."/>
            <person name="Maru K."/>
            <person name="Matthews C."/>
            <person name="McCusker W."/>
            <person name="McDonough S."/>
            <person name="Mehta T."/>
            <person name="Meldrim J."/>
            <person name="Meneus L."/>
            <person name="Mihai O."/>
            <person name="Mihalev A."/>
            <person name="Mihova T."/>
            <person name="Mittelman R."/>
            <person name="Mlenga V."/>
            <person name="Montmayeur A."/>
            <person name="Mulrain L."/>
            <person name="Navidi A."/>
            <person name="Naylor J."/>
            <person name="Negash T."/>
            <person name="Nguyen T."/>
            <person name="Nguyen N."/>
            <person name="Nicol R."/>
            <person name="Norbu C."/>
            <person name="Norbu N."/>
            <person name="Novod N."/>
            <person name="O'Neill B."/>
            <person name="Osman S."/>
            <person name="Markiewicz E."/>
            <person name="Oyono O.L."/>
            <person name="Patti C."/>
            <person name="Phunkhang P."/>
            <person name="Pierre F."/>
            <person name="Priest M."/>
            <person name="Raghuraman S."/>
            <person name="Rege F."/>
            <person name="Reyes R."/>
            <person name="Rise C."/>
            <person name="Rogov P."/>
            <person name="Ross K."/>
            <person name="Ryan E."/>
            <person name="Settipalli S."/>
            <person name="Shea T."/>
            <person name="Sherpa N."/>
            <person name="Shi L."/>
            <person name="Shih D."/>
            <person name="Sparrow T."/>
            <person name="Spaulding J."/>
            <person name="Stalker J."/>
            <person name="Stange-Thomann N."/>
            <person name="Stavropoulos S."/>
            <person name="Stone C."/>
            <person name="Strader C."/>
            <person name="Tesfaye S."/>
            <person name="Thomson T."/>
            <person name="Thoulutsang Y."/>
            <person name="Thoulutsang D."/>
            <person name="Topham K."/>
            <person name="Topping I."/>
            <person name="Tsamla T."/>
            <person name="Vassiliev H."/>
            <person name="Vo A."/>
            <person name="Wangchuk T."/>
            <person name="Wangdi T."/>
            <person name="Weiand M."/>
            <person name="Wilkinson J."/>
            <person name="Wilson A."/>
            <person name="Yadav S."/>
            <person name="Young G."/>
            <person name="Yu Q."/>
            <person name="Zembek L."/>
            <person name="Zhong D."/>
            <person name="Zimmer A."/>
            <person name="Zwirko Z."/>
            <person name="Jaffe D.B."/>
            <person name="Alvarez P."/>
            <person name="Brockman W."/>
            <person name="Butler J."/>
            <person name="Chin C."/>
            <person name="Gnerre S."/>
            <person name="Grabherr M."/>
            <person name="Kleber M."/>
            <person name="Mauceli E."/>
            <person name="MacCallum I."/>
        </authorList>
    </citation>
    <scope>NUCLEOTIDE SEQUENCE [LARGE SCALE GENOMIC DNA]</scope>
    <source>
        <strain evidence="5">Tucson 15010-1051.87</strain>
    </source>
</reference>
<dbReference type="AlphaFoldDB" id="B4LDX1"/>
<organism evidence="4 5">
    <name type="scientific">Drosophila virilis</name>
    <name type="common">Fruit fly</name>
    <dbReference type="NCBI Taxonomy" id="7244"/>
    <lineage>
        <taxon>Eukaryota</taxon>
        <taxon>Metazoa</taxon>
        <taxon>Ecdysozoa</taxon>
        <taxon>Arthropoda</taxon>
        <taxon>Hexapoda</taxon>
        <taxon>Insecta</taxon>
        <taxon>Pterygota</taxon>
        <taxon>Neoptera</taxon>
        <taxon>Endopterygota</taxon>
        <taxon>Diptera</taxon>
        <taxon>Brachycera</taxon>
        <taxon>Muscomorpha</taxon>
        <taxon>Ephydroidea</taxon>
        <taxon>Drosophilidae</taxon>
        <taxon>Drosophila</taxon>
    </lineage>
</organism>
<keyword evidence="3" id="KW-0732">Signal</keyword>